<dbReference type="InterPro" id="IPR043926">
    <property type="entry name" value="ABCG_dom"/>
</dbReference>
<keyword evidence="2" id="KW-0813">Transport</keyword>
<keyword evidence="3" id="KW-0812">Transmembrane</keyword>
<dbReference type="PROSITE" id="PS00211">
    <property type="entry name" value="ABC_TRANSPORTER_1"/>
    <property type="match status" value="1"/>
</dbReference>
<keyword evidence="11" id="KW-1185">Reference proteome</keyword>
<feature type="compositionally biased region" description="Polar residues" evidence="8">
    <location>
        <begin position="1196"/>
        <end position="1206"/>
    </location>
</feature>
<evidence type="ECO:0000256" key="3">
    <source>
        <dbReference type="ARBA" id="ARBA00022692"/>
    </source>
</evidence>
<evidence type="ECO:0000259" key="9">
    <source>
        <dbReference type="PROSITE" id="PS50893"/>
    </source>
</evidence>
<keyword evidence="4" id="KW-0547">Nucleotide-binding</keyword>
<sequence length="1206" mass="123747">MATCPSGALAANEVAGDAAGHYLFAAFSLAGDDGARQAMAVEDSGLVTITEVGLRSWLTRYGLPDEVVGVIMGGLPHVHVESDVTTAAAAGMSDADKAQQGDRVALAAFATRLSAVAPARDALCPQPPPGGGASGMDPTSPPAVRVSTGCPCNATAGAVSFRCAAGLRCSPKAWLSVPGDLVSLGIASLLKARCVACEPGTFCPEGTYVVAEDDPTAMAALDCPEGSYCATPSERRPCAAGTFCPARSTAPTTCDYPDLLLKPAALGSSAALAVKRQRDVVIRLRDDREPLRGNYCPNQSALPNLRCKPGYFCPNTSLQLPCPAGHFCRAESVEPVVCPLLATCPVVASSPRVWPAATAALAGLALATLLAAALAACMDRSRQCVRSDTEQDRRSRGERALREVVAYFHRRRASPALAWFTSAVEPHDLTMEGLQWRLPGPAGRLVLHGVTGRFLAGHMSAILGPSGCGKTSLLALLAGRQNGGLGCASGCLLVNGHEVEDLRTLQRVTGFVPQDDVLCSDLTVRENLEYSAALRLPRGRLTGILLRMSGLAAAASGGGSGESGRGSATRGADSQLQLRPPAAGSSAERRAVVDAVLDMMSLKGLQHDRVGSVEARGISGGQRKRVNIGLEVVARPALLFLDEPTSGLDASCCSDVLRSLSDLAATGVNVVAVVHQPRYSTFELFDEVHLLSGTGRTVYHGPPHVAVPYFTSVLGYTFPPHENVADTLLDIVAGKRYSEVCAAAELPSRWEAEGEEWALQLPRYPACTSTARGGGFGDETVAAVGAQQQPQHRSMRRAVRTAGGTAGFGHTVLRGGGGAGDDNATGELQDPSDTESEYDADLAAELADRVGSLGGTAGDSAGVRSGSVLASGGREAGAVKQPQLTQEVKEIIEAEYDRLLRAATAAAAAAAATDRHHGGGGLSATSSGAVRTAAHGAAWVVSAAAAKLAGKHSLRPRGASEGSASAARPAAGEGVATAEPAAGPGNEQKALAPEGLTWSQLLQLFAALGQDGPEAEALVREIMWHAIDFHSSLPTLSGVSIAAQPSVSRVPLMPGVTFGPVLVRKQQLIRALQWVVDGRMSAPDQPRQLPPAAMGVAAATGLMTNPIASVASTTLEAVMSVVKLPVRVLMRAASTVRQRNSLLGGSRPSDGSRLASALNSAAVPSGALSGINSSALPGVHSTVLPGGSDAAAAHSGPTTGGCSPKV</sequence>
<evidence type="ECO:0000256" key="5">
    <source>
        <dbReference type="ARBA" id="ARBA00022840"/>
    </source>
</evidence>
<dbReference type="InterPro" id="IPR017871">
    <property type="entry name" value="ABC_transporter-like_CS"/>
</dbReference>
<evidence type="ECO:0000256" key="7">
    <source>
        <dbReference type="ARBA" id="ARBA00023136"/>
    </source>
</evidence>
<dbReference type="Pfam" id="PF19055">
    <property type="entry name" value="ABC2_membrane_7"/>
    <property type="match status" value="1"/>
</dbReference>
<dbReference type="GO" id="GO:0016887">
    <property type="term" value="F:ATP hydrolysis activity"/>
    <property type="evidence" value="ECO:0007669"/>
    <property type="project" value="InterPro"/>
</dbReference>
<dbReference type="Gene3D" id="3.40.50.300">
    <property type="entry name" value="P-loop containing nucleotide triphosphate hydrolases"/>
    <property type="match status" value="1"/>
</dbReference>
<dbReference type="GO" id="GO:0005524">
    <property type="term" value="F:ATP binding"/>
    <property type="evidence" value="ECO:0007669"/>
    <property type="project" value="UniProtKB-KW"/>
</dbReference>
<dbReference type="PROSITE" id="PS50893">
    <property type="entry name" value="ABC_TRANSPORTER_2"/>
    <property type="match status" value="1"/>
</dbReference>
<evidence type="ECO:0000313" key="10">
    <source>
        <dbReference type="EMBL" id="KAG2424836.1"/>
    </source>
</evidence>
<feature type="region of interest" description="Disordered" evidence="8">
    <location>
        <begin position="1187"/>
        <end position="1206"/>
    </location>
</feature>
<proteinExistence type="predicted"/>
<dbReference type="Pfam" id="PF00005">
    <property type="entry name" value="ABC_tran"/>
    <property type="match status" value="1"/>
</dbReference>
<protein>
    <recommendedName>
        <fullName evidence="9">ABC transporter domain-containing protein</fullName>
    </recommendedName>
</protein>
<gene>
    <name evidence="10" type="ORF">HXX76_014257</name>
</gene>
<keyword evidence="5" id="KW-0067">ATP-binding</keyword>
<dbReference type="EMBL" id="JAEHOC010000061">
    <property type="protein sequence ID" value="KAG2424836.1"/>
    <property type="molecule type" value="Genomic_DNA"/>
</dbReference>
<reference evidence="10" key="1">
    <citation type="journal article" date="2020" name="bioRxiv">
        <title>Comparative genomics of Chlamydomonas.</title>
        <authorList>
            <person name="Craig R.J."/>
            <person name="Hasan A.R."/>
            <person name="Ness R.W."/>
            <person name="Keightley P.D."/>
        </authorList>
    </citation>
    <scope>NUCLEOTIDE SEQUENCE</scope>
    <source>
        <strain evidence="10">SAG 7.73</strain>
    </source>
</reference>
<evidence type="ECO:0000313" key="11">
    <source>
        <dbReference type="Proteomes" id="UP000650467"/>
    </source>
</evidence>
<organism evidence="10 11">
    <name type="scientific">Chlamydomonas incerta</name>
    <dbReference type="NCBI Taxonomy" id="51695"/>
    <lineage>
        <taxon>Eukaryota</taxon>
        <taxon>Viridiplantae</taxon>
        <taxon>Chlorophyta</taxon>
        <taxon>core chlorophytes</taxon>
        <taxon>Chlorophyceae</taxon>
        <taxon>CS clade</taxon>
        <taxon>Chlamydomonadales</taxon>
        <taxon>Chlamydomonadaceae</taxon>
        <taxon>Chlamydomonas</taxon>
    </lineage>
</organism>
<evidence type="ECO:0000256" key="4">
    <source>
        <dbReference type="ARBA" id="ARBA00022741"/>
    </source>
</evidence>
<dbReference type="AlphaFoldDB" id="A0A835SRZ8"/>
<dbReference type="InterPro" id="IPR027417">
    <property type="entry name" value="P-loop_NTPase"/>
</dbReference>
<name>A0A835SRZ8_CHLIN</name>
<evidence type="ECO:0000256" key="6">
    <source>
        <dbReference type="ARBA" id="ARBA00022989"/>
    </source>
</evidence>
<feature type="region of interest" description="Disordered" evidence="8">
    <location>
        <begin position="954"/>
        <end position="989"/>
    </location>
</feature>
<dbReference type="SMART" id="SM00382">
    <property type="entry name" value="AAA"/>
    <property type="match status" value="1"/>
</dbReference>
<evidence type="ECO:0000256" key="1">
    <source>
        <dbReference type="ARBA" id="ARBA00004141"/>
    </source>
</evidence>
<comment type="caution">
    <text evidence="10">The sequence shown here is derived from an EMBL/GenBank/DDBJ whole genome shotgun (WGS) entry which is preliminary data.</text>
</comment>
<dbReference type="InterPro" id="IPR003439">
    <property type="entry name" value="ABC_transporter-like_ATP-bd"/>
</dbReference>
<dbReference type="GO" id="GO:0140359">
    <property type="term" value="F:ABC-type transporter activity"/>
    <property type="evidence" value="ECO:0007669"/>
    <property type="project" value="InterPro"/>
</dbReference>
<accession>A0A835SRZ8</accession>
<dbReference type="SUPFAM" id="SSF52540">
    <property type="entry name" value="P-loop containing nucleoside triphosphate hydrolases"/>
    <property type="match status" value="1"/>
</dbReference>
<feature type="compositionally biased region" description="Low complexity" evidence="8">
    <location>
        <begin position="956"/>
        <end position="974"/>
    </location>
</feature>
<keyword evidence="7" id="KW-0472">Membrane</keyword>
<feature type="domain" description="ABC transporter" evidence="9">
    <location>
        <begin position="424"/>
        <end position="718"/>
    </location>
</feature>
<dbReference type="Proteomes" id="UP000650467">
    <property type="component" value="Unassembled WGS sequence"/>
</dbReference>
<dbReference type="OrthoDB" id="551610at2759"/>
<feature type="region of interest" description="Disordered" evidence="8">
    <location>
        <begin position="814"/>
        <end position="838"/>
    </location>
</feature>
<evidence type="ECO:0000256" key="8">
    <source>
        <dbReference type="SAM" id="MobiDB-lite"/>
    </source>
</evidence>
<keyword evidence="6" id="KW-1133">Transmembrane helix</keyword>
<feature type="region of interest" description="Disordered" evidence="8">
    <location>
        <begin position="854"/>
        <end position="882"/>
    </location>
</feature>
<dbReference type="PANTHER" id="PTHR48041:SF91">
    <property type="entry name" value="ABC TRANSPORTER G FAMILY MEMBER 28"/>
    <property type="match status" value="1"/>
</dbReference>
<dbReference type="InterPro" id="IPR050352">
    <property type="entry name" value="ABCG_transporters"/>
</dbReference>
<comment type="subcellular location">
    <subcellularLocation>
        <location evidence="1">Membrane</location>
        <topology evidence="1">Multi-pass membrane protein</topology>
    </subcellularLocation>
</comment>
<evidence type="ECO:0000256" key="2">
    <source>
        <dbReference type="ARBA" id="ARBA00022448"/>
    </source>
</evidence>
<dbReference type="GO" id="GO:0016020">
    <property type="term" value="C:membrane"/>
    <property type="evidence" value="ECO:0007669"/>
    <property type="project" value="UniProtKB-SubCell"/>
</dbReference>
<feature type="region of interest" description="Disordered" evidence="8">
    <location>
        <begin position="555"/>
        <end position="587"/>
    </location>
</feature>
<dbReference type="InterPro" id="IPR003593">
    <property type="entry name" value="AAA+_ATPase"/>
</dbReference>
<dbReference type="PANTHER" id="PTHR48041">
    <property type="entry name" value="ABC TRANSPORTER G FAMILY MEMBER 28"/>
    <property type="match status" value="1"/>
</dbReference>